<evidence type="ECO:0000256" key="5">
    <source>
        <dbReference type="SAM" id="MobiDB-lite"/>
    </source>
</evidence>
<evidence type="ECO:0000256" key="3">
    <source>
        <dbReference type="ARBA" id="ARBA00022664"/>
    </source>
</evidence>
<gene>
    <name evidence="7" type="ORF">MA16_Dca021842</name>
</gene>
<dbReference type="GO" id="GO:0003723">
    <property type="term" value="F:RNA binding"/>
    <property type="evidence" value="ECO:0007669"/>
    <property type="project" value="TreeGrafter"/>
</dbReference>
<dbReference type="Pfam" id="PF05182">
    <property type="entry name" value="Fip1"/>
    <property type="match status" value="1"/>
</dbReference>
<feature type="compositionally biased region" description="Basic and acidic residues" evidence="5">
    <location>
        <begin position="1233"/>
        <end position="1267"/>
    </location>
</feature>
<feature type="compositionally biased region" description="Basic and acidic residues" evidence="5">
    <location>
        <begin position="1087"/>
        <end position="1170"/>
    </location>
</feature>
<feature type="region of interest" description="Disordered" evidence="5">
    <location>
        <begin position="115"/>
        <end position="158"/>
    </location>
</feature>
<feature type="compositionally biased region" description="Basic and acidic residues" evidence="5">
    <location>
        <begin position="65"/>
        <end position="74"/>
    </location>
</feature>
<dbReference type="PANTHER" id="PTHR36884">
    <property type="entry name" value="FIP1[III]-LIKE PROTEIN"/>
    <property type="match status" value="1"/>
</dbReference>
<reference evidence="7 8" key="2">
    <citation type="journal article" date="2017" name="Nature">
        <title>The Apostasia genome and the evolution of orchids.</title>
        <authorList>
            <person name="Zhang G.Q."/>
            <person name="Liu K.W."/>
            <person name="Li Z."/>
            <person name="Lohaus R."/>
            <person name="Hsiao Y.Y."/>
            <person name="Niu S.C."/>
            <person name="Wang J.Y."/>
            <person name="Lin Y.C."/>
            <person name="Xu Q."/>
            <person name="Chen L.J."/>
            <person name="Yoshida K."/>
            <person name="Fujiwara S."/>
            <person name="Wang Z.W."/>
            <person name="Zhang Y.Q."/>
            <person name="Mitsuda N."/>
            <person name="Wang M."/>
            <person name="Liu G.H."/>
            <person name="Pecoraro L."/>
            <person name="Huang H.X."/>
            <person name="Xiao X.J."/>
            <person name="Lin M."/>
            <person name="Wu X.Y."/>
            <person name="Wu W.L."/>
            <person name="Chen Y.Y."/>
            <person name="Chang S.B."/>
            <person name="Sakamoto S."/>
            <person name="Ohme-Takagi M."/>
            <person name="Yagi M."/>
            <person name="Zeng S.J."/>
            <person name="Shen C.Y."/>
            <person name="Yeh C.M."/>
            <person name="Luo Y.B."/>
            <person name="Tsai W.C."/>
            <person name="Van de Peer Y."/>
            <person name="Liu Z.J."/>
        </authorList>
    </citation>
    <scope>NUCLEOTIDE SEQUENCE [LARGE SCALE GENOMIC DNA]</scope>
    <source>
        <tissue evidence="7">The whole plant</tissue>
    </source>
</reference>
<feature type="compositionally biased region" description="Basic and acidic residues" evidence="5">
    <location>
        <begin position="125"/>
        <end position="139"/>
    </location>
</feature>
<feature type="compositionally biased region" description="Basic residues" evidence="5">
    <location>
        <begin position="1182"/>
        <end position="1191"/>
    </location>
</feature>
<dbReference type="InterPro" id="IPR007854">
    <property type="entry name" value="Fip1_dom"/>
</dbReference>
<name>A0A2I0X6A3_9ASPA</name>
<comment type="similarity">
    <text evidence="2">Belongs to the FIP1 family.</text>
</comment>
<feature type="region of interest" description="Disordered" evidence="5">
    <location>
        <begin position="1059"/>
        <end position="1270"/>
    </location>
</feature>
<dbReference type="Proteomes" id="UP000233837">
    <property type="component" value="Unassembled WGS sequence"/>
</dbReference>
<keyword evidence="3" id="KW-0507">mRNA processing</keyword>
<feature type="compositionally biased region" description="Polar residues" evidence="5">
    <location>
        <begin position="1199"/>
        <end position="1213"/>
    </location>
</feature>
<dbReference type="EMBL" id="KZ502110">
    <property type="protein sequence ID" value="PKU83449.1"/>
    <property type="molecule type" value="Genomic_DNA"/>
</dbReference>
<feature type="compositionally biased region" description="Basic and acidic residues" evidence="5">
    <location>
        <begin position="804"/>
        <end position="840"/>
    </location>
</feature>
<evidence type="ECO:0000259" key="6">
    <source>
        <dbReference type="Pfam" id="PF05182"/>
    </source>
</evidence>
<feature type="compositionally biased region" description="Basic and acidic residues" evidence="5">
    <location>
        <begin position="559"/>
        <end position="572"/>
    </location>
</feature>
<sequence>MDEDDDFGDLYTDILHVSSVPTLVSADQKSRSMVASGGVSDSDEEEDNIQHGSSLPFAPVPESSSIDRERKVSVEDADDDWLLGRDPVPVEEPANWVDDDEEVVVDRGSKDAVRALSSKGGGARVLDKDDADEASRISKQEGNMVDGEGSLEKTQQLRVREDEPVIPGLESPAVPNGVLVKTTESDDWDSGSEDDLQIVLNDTGHDLLGLERRDGGGSDEDDEDLVIVTDDDQRHHHQAMEDQDWGDDAMQASVDGEKKEILEVTKASGVAPTVAGPGIGYSNHGFHPQHHSMFKYVRPGATPTPRGPGMAAAGALGQVRPPAFGPLAGRGRGDWRPVSGIGFPNVQKGFHSGYGLPNWGNIASGRPFGSGLDFSLPSHKTVFDIDIESFEDKPWRHPGVDISDFFNFGLDEEHWKEYCKQLEQLRLESTMQGKIRVYESGRSEQDYDPDLPPELAAATGHNNMSVDNITHDKSENGLADLSDQGKGTACIRPALPTGRPIQVESGYGERLPSIDTRPPRFRDFDAVIEIVLQDNQGDSRNSNSAFERIENNFGGENQKGFHDVDKDDRPAESKSGFYGHFPRSSNEQQWESAARRIPTSADGDGILPFPSESSCQYNSSPKSRSPIDAARSFEAQHGGRSLQRIPYGKNSSSIEQLKEPLPSRNVHLDKHEGRVKESASDEMEGNGASDSPLSDIPRELSTDPKDIEHDDRLTLGDSHEGDGGEASDFRVSSETVGDDGLINSANRQKYISCIEQSGGQDNGVGDDSRLTHSDNSRARSGNSRDYQKMHETGEEVVQVHSSKHTGDLSKHQQEDGRRQRDEYARDGRRETGRNRSRGREIMHESYAQKDWDSGSVHTFRGRSVDFEREMDGSVGAWHRREDDTHYRQVKDEETRRLYNEEVRPRERSKARMIDRKDKIEDHVKKRVDEGDWRGYSREDGLRHRERNDILMSRRDLEDGQMKRKRDVELTRRERADKEDSLHGYRVREDSHRKKRLRDDIVDHRKREDDARTKNKIEERHASKHKDDNWYQRDREDRQQLNLIHDDSLALQGREERRFISRSGRPMEKIFAGTGRSKEDMKVAGSEKGYHDNDRRRHNEQSKRSDRTVEENESLSKVRGDSHTREKRFNAEQRSMRHERLSAHADRPSGASDEHQVLRERHRESNKKVEESEPVGQKGGLSSKRKRGGHNTHRTELNLKGSNEQQSNNRSTTGGKKARVNAEQMEASLLPTARHGDNDPVSDGESHDSRRGRSKLERWTSHKERDYSIVDSNIQTSSIVREVEESQDELNELVKADANKADNTETNVDDSLQVADKVGEERDRHLDTVAKLKMRSERFKLPMPGEKDKDLIGNKKVESEAPPSCIQNEAVSATSADLDIKLERPARKRKWTGS</sequence>
<proteinExistence type="inferred from homology"/>
<dbReference type="OrthoDB" id="1917198at2759"/>
<feature type="domain" description="Pre-mRNA polyadenylation factor Fip1" evidence="6">
    <location>
        <begin position="384"/>
        <end position="426"/>
    </location>
</feature>
<evidence type="ECO:0000313" key="7">
    <source>
        <dbReference type="EMBL" id="PKU83449.1"/>
    </source>
</evidence>
<feature type="compositionally biased region" description="Basic and acidic residues" evidence="5">
    <location>
        <begin position="696"/>
        <end position="722"/>
    </location>
</feature>
<feature type="region of interest" description="Disordered" evidence="5">
    <location>
        <begin position="491"/>
        <end position="518"/>
    </location>
</feature>
<reference evidence="7 8" key="1">
    <citation type="journal article" date="2016" name="Sci. Rep.">
        <title>The Dendrobium catenatum Lindl. genome sequence provides insights into polysaccharide synthase, floral development and adaptive evolution.</title>
        <authorList>
            <person name="Zhang G.Q."/>
            <person name="Xu Q."/>
            <person name="Bian C."/>
            <person name="Tsai W.C."/>
            <person name="Yeh C.M."/>
            <person name="Liu K.W."/>
            <person name="Yoshida K."/>
            <person name="Zhang L.S."/>
            <person name="Chang S.B."/>
            <person name="Chen F."/>
            <person name="Shi Y."/>
            <person name="Su Y.Y."/>
            <person name="Zhang Y.Q."/>
            <person name="Chen L.J."/>
            <person name="Yin Y."/>
            <person name="Lin M."/>
            <person name="Huang H."/>
            <person name="Deng H."/>
            <person name="Wang Z.W."/>
            <person name="Zhu S.L."/>
            <person name="Zhao X."/>
            <person name="Deng C."/>
            <person name="Niu S.C."/>
            <person name="Huang J."/>
            <person name="Wang M."/>
            <person name="Liu G.H."/>
            <person name="Yang H.J."/>
            <person name="Xiao X.J."/>
            <person name="Hsiao Y.Y."/>
            <person name="Wu W.L."/>
            <person name="Chen Y.Y."/>
            <person name="Mitsuda N."/>
            <person name="Ohme-Takagi M."/>
            <person name="Luo Y.B."/>
            <person name="Van de Peer Y."/>
            <person name="Liu Z.J."/>
        </authorList>
    </citation>
    <scope>NUCLEOTIDE SEQUENCE [LARGE SCALE GENOMIC DNA]</scope>
    <source>
        <tissue evidence="7">The whole plant</tissue>
    </source>
</reference>
<protein>
    <recommendedName>
        <fullName evidence="6">Pre-mRNA polyadenylation factor Fip1 domain-containing protein</fullName>
    </recommendedName>
</protein>
<evidence type="ECO:0000313" key="8">
    <source>
        <dbReference type="Proteomes" id="UP000233837"/>
    </source>
</evidence>
<dbReference type="GO" id="GO:0016607">
    <property type="term" value="C:nuclear speck"/>
    <property type="evidence" value="ECO:0007669"/>
    <property type="project" value="TreeGrafter"/>
</dbReference>
<evidence type="ECO:0000256" key="2">
    <source>
        <dbReference type="ARBA" id="ARBA00007459"/>
    </source>
</evidence>
<comment type="subcellular location">
    <subcellularLocation>
        <location evidence="1">Nucleus</location>
    </subcellularLocation>
</comment>
<organism evidence="7 8">
    <name type="scientific">Dendrobium catenatum</name>
    <dbReference type="NCBI Taxonomy" id="906689"/>
    <lineage>
        <taxon>Eukaryota</taxon>
        <taxon>Viridiplantae</taxon>
        <taxon>Streptophyta</taxon>
        <taxon>Embryophyta</taxon>
        <taxon>Tracheophyta</taxon>
        <taxon>Spermatophyta</taxon>
        <taxon>Magnoliopsida</taxon>
        <taxon>Liliopsida</taxon>
        <taxon>Asparagales</taxon>
        <taxon>Orchidaceae</taxon>
        <taxon>Epidendroideae</taxon>
        <taxon>Malaxideae</taxon>
        <taxon>Dendrobiinae</taxon>
        <taxon>Dendrobium</taxon>
    </lineage>
</organism>
<feature type="region of interest" description="Disordered" evidence="5">
    <location>
        <begin position="953"/>
        <end position="1032"/>
    </location>
</feature>
<feature type="compositionally biased region" description="Basic and acidic residues" evidence="5">
    <location>
        <begin position="666"/>
        <end position="679"/>
    </location>
</feature>
<dbReference type="STRING" id="906689.A0A2I0X6A3"/>
<feature type="region of interest" description="Disordered" evidence="5">
    <location>
        <begin position="25"/>
        <end position="99"/>
    </location>
</feature>
<feature type="region of interest" description="Disordered" evidence="5">
    <location>
        <begin position="551"/>
        <end position="840"/>
    </location>
</feature>
<accession>A0A2I0X6A3</accession>
<dbReference type="InterPro" id="IPR044976">
    <property type="entry name" value="FIPS5/FIPS3-like"/>
</dbReference>
<feature type="compositionally biased region" description="Polar residues" evidence="5">
    <location>
        <begin position="743"/>
        <end position="759"/>
    </location>
</feature>
<feature type="compositionally biased region" description="Basic and acidic residues" evidence="5">
    <location>
        <begin position="766"/>
        <end position="777"/>
    </location>
</feature>
<feature type="compositionally biased region" description="Polar residues" evidence="5">
    <location>
        <begin position="611"/>
        <end position="623"/>
    </location>
</feature>
<evidence type="ECO:0000256" key="4">
    <source>
        <dbReference type="ARBA" id="ARBA00023242"/>
    </source>
</evidence>
<dbReference type="GO" id="GO:0006397">
    <property type="term" value="P:mRNA processing"/>
    <property type="evidence" value="ECO:0007669"/>
    <property type="project" value="UniProtKB-KW"/>
</dbReference>
<dbReference type="PANTHER" id="PTHR36884:SF1">
    <property type="entry name" value="FIP1[V]-LIKE PROTEIN"/>
    <property type="match status" value="1"/>
</dbReference>
<evidence type="ECO:0000256" key="1">
    <source>
        <dbReference type="ARBA" id="ARBA00004123"/>
    </source>
</evidence>
<keyword evidence="4" id="KW-0539">Nucleus</keyword>
<keyword evidence="8" id="KW-1185">Reference proteome</keyword>